<evidence type="ECO:0000259" key="2">
    <source>
        <dbReference type="Pfam" id="PF00534"/>
    </source>
</evidence>
<reference evidence="4 5" key="1">
    <citation type="submission" date="2020-05" db="EMBL/GenBank/DDBJ databases">
        <title>Mucilaginibacter mali sp. nov.</title>
        <authorList>
            <person name="Kim H.S."/>
            <person name="Lee K.C."/>
            <person name="Suh M.K."/>
            <person name="Kim J.-S."/>
            <person name="Han K.-I."/>
            <person name="Eom M.K."/>
            <person name="Shin Y.K."/>
            <person name="Lee J.-S."/>
        </authorList>
    </citation>
    <scope>NUCLEOTIDE SEQUENCE [LARGE SCALE GENOMIC DNA]</scope>
    <source>
        <strain evidence="4 5">G2-14</strain>
    </source>
</reference>
<evidence type="ECO:0000313" key="5">
    <source>
        <dbReference type="Proteomes" id="UP000505355"/>
    </source>
</evidence>
<dbReference type="GO" id="GO:0009103">
    <property type="term" value="P:lipopolysaccharide biosynthetic process"/>
    <property type="evidence" value="ECO:0007669"/>
    <property type="project" value="TreeGrafter"/>
</dbReference>
<dbReference type="EMBL" id="CP054139">
    <property type="protein sequence ID" value="QKJ31484.1"/>
    <property type="molecule type" value="Genomic_DNA"/>
</dbReference>
<feature type="domain" description="Glycosyltransferase subfamily 4-like N-terminal" evidence="3">
    <location>
        <begin position="24"/>
        <end position="199"/>
    </location>
</feature>
<dbReference type="Pfam" id="PF13439">
    <property type="entry name" value="Glyco_transf_4"/>
    <property type="match status" value="1"/>
</dbReference>
<dbReference type="Gene3D" id="3.40.50.2000">
    <property type="entry name" value="Glycogen Phosphorylase B"/>
    <property type="match status" value="2"/>
</dbReference>
<evidence type="ECO:0000259" key="3">
    <source>
        <dbReference type="Pfam" id="PF13439"/>
    </source>
</evidence>
<organism evidence="4 5">
    <name type="scientific">Mucilaginibacter mali</name>
    <dbReference type="NCBI Taxonomy" id="2740462"/>
    <lineage>
        <taxon>Bacteria</taxon>
        <taxon>Pseudomonadati</taxon>
        <taxon>Bacteroidota</taxon>
        <taxon>Sphingobacteriia</taxon>
        <taxon>Sphingobacteriales</taxon>
        <taxon>Sphingobacteriaceae</taxon>
        <taxon>Mucilaginibacter</taxon>
    </lineage>
</organism>
<dbReference type="Pfam" id="PF00534">
    <property type="entry name" value="Glycos_transf_1"/>
    <property type="match status" value="1"/>
</dbReference>
<dbReference type="InterPro" id="IPR028098">
    <property type="entry name" value="Glyco_trans_4-like_N"/>
</dbReference>
<dbReference type="CDD" id="cd03801">
    <property type="entry name" value="GT4_PimA-like"/>
    <property type="match status" value="1"/>
</dbReference>
<dbReference type="GO" id="GO:0016757">
    <property type="term" value="F:glycosyltransferase activity"/>
    <property type="evidence" value="ECO:0007669"/>
    <property type="project" value="InterPro"/>
</dbReference>
<dbReference type="RefSeq" id="WP_173416144.1">
    <property type="nucleotide sequence ID" value="NZ_CP054139.1"/>
</dbReference>
<keyword evidence="1 4" id="KW-0808">Transferase</keyword>
<name>A0A7D4QDA3_9SPHI</name>
<keyword evidence="5" id="KW-1185">Reference proteome</keyword>
<protein>
    <submittedName>
        <fullName evidence="4">Glycosyltransferase family 4 protein</fullName>
    </submittedName>
</protein>
<sequence length="390" mass="44952">MPEVHSYKVLLFGVYPLDSGLIKGGVAASVYGLAGQLAKTTDTAVKVISYPQRSVKKDYAIEHARITKVYLSNPYRSHLLAFLRIKKIIKEIKNYHPDIVHIHGTHLIDLLLILYLRLKRYNYVLTVHGILTVEHWKDHKRHPSAVKLIKYWVYSVFEYLSIKFADQIIVDTIYVKEWILRHVMSRADAIHVIPQGIDSKFYSVPDLSHNRQLLSIGSITERKGYEYAIKAVHLLLPKYPDIKYYIIGFCQDDRYYTRLYDLIGEMGMRDNVFILTDTDELLIRQYLSNAAIFILHSQEESQGIVFCEAMAAGKPIVATSAGGIPYIIKQFVNGFLTEFGETEKFSMCIDELLQDESKRRSIGKTNRMEAALYNWETITNNIMSVYRIAN</sequence>
<evidence type="ECO:0000256" key="1">
    <source>
        <dbReference type="ARBA" id="ARBA00022679"/>
    </source>
</evidence>
<gene>
    <name evidence="4" type="ORF">HQ865_17495</name>
</gene>
<feature type="domain" description="Glycosyl transferase family 1" evidence="2">
    <location>
        <begin position="211"/>
        <end position="367"/>
    </location>
</feature>
<dbReference type="InterPro" id="IPR001296">
    <property type="entry name" value="Glyco_trans_1"/>
</dbReference>
<evidence type="ECO:0000313" key="4">
    <source>
        <dbReference type="EMBL" id="QKJ31484.1"/>
    </source>
</evidence>
<dbReference type="KEGG" id="mmab:HQ865_17495"/>
<proteinExistence type="predicted"/>
<dbReference type="SUPFAM" id="SSF53756">
    <property type="entry name" value="UDP-Glycosyltransferase/glycogen phosphorylase"/>
    <property type="match status" value="1"/>
</dbReference>
<accession>A0A7D4QDA3</accession>
<dbReference type="PANTHER" id="PTHR46401:SF2">
    <property type="entry name" value="GLYCOSYLTRANSFERASE WBBK-RELATED"/>
    <property type="match status" value="1"/>
</dbReference>
<dbReference type="PANTHER" id="PTHR46401">
    <property type="entry name" value="GLYCOSYLTRANSFERASE WBBK-RELATED"/>
    <property type="match status" value="1"/>
</dbReference>
<dbReference type="Proteomes" id="UP000505355">
    <property type="component" value="Chromosome"/>
</dbReference>
<dbReference type="AlphaFoldDB" id="A0A7D4QDA3"/>